<organism evidence="1 2">
    <name type="scientific">Candida boidinii</name>
    <name type="common">Yeast</name>
    <dbReference type="NCBI Taxonomy" id="5477"/>
    <lineage>
        <taxon>Eukaryota</taxon>
        <taxon>Fungi</taxon>
        <taxon>Dikarya</taxon>
        <taxon>Ascomycota</taxon>
        <taxon>Saccharomycotina</taxon>
        <taxon>Pichiomycetes</taxon>
        <taxon>Pichiales</taxon>
        <taxon>Pichiaceae</taxon>
        <taxon>Ogataea</taxon>
        <taxon>Ogataea/Candida clade</taxon>
    </lineage>
</organism>
<proteinExistence type="predicted"/>
<comment type="caution">
    <text evidence="1">The sequence shown here is derived from an EMBL/GenBank/DDBJ whole genome shotgun (WGS) entry which is preliminary data.</text>
</comment>
<dbReference type="EMBL" id="BSXV01003203">
    <property type="protein sequence ID" value="GME97819.1"/>
    <property type="molecule type" value="Genomic_DNA"/>
</dbReference>
<protein>
    <submittedName>
        <fullName evidence="1">Unnamed protein product</fullName>
    </submittedName>
</protein>
<name>A0ACB5TYQ7_CANBO</name>
<evidence type="ECO:0000313" key="2">
    <source>
        <dbReference type="Proteomes" id="UP001165101"/>
    </source>
</evidence>
<accession>A0ACB5TYQ7</accession>
<dbReference type="Proteomes" id="UP001165101">
    <property type="component" value="Unassembled WGS sequence"/>
</dbReference>
<gene>
    <name evidence="1" type="ORF">Cboi01_000473800</name>
</gene>
<evidence type="ECO:0000313" key="1">
    <source>
        <dbReference type="EMBL" id="GME97819.1"/>
    </source>
</evidence>
<keyword evidence="2" id="KW-1185">Reference proteome</keyword>
<reference evidence="1" key="1">
    <citation type="submission" date="2023-04" db="EMBL/GenBank/DDBJ databases">
        <title>Candida boidinii NBRC 1967.</title>
        <authorList>
            <person name="Ichikawa N."/>
            <person name="Sato H."/>
            <person name="Tonouchi N."/>
        </authorList>
    </citation>
    <scope>NUCLEOTIDE SEQUENCE</scope>
    <source>
        <strain evidence="1">NBRC 1967</strain>
    </source>
</reference>
<sequence length="127" mass="14635">MATSDHEFFMLPSPKSSLDKSLNRLSYGKSHSISDLRSASNIKTSLTPVDENYLKLEDMINIQKICNEDPQIQQLEQQQQQSQKSQFRIISDQQGLITSSKKLNFLEKSTKQWSNLFKFGNKHINVN</sequence>